<feature type="region of interest" description="Disordered" evidence="1">
    <location>
        <begin position="645"/>
        <end position="676"/>
    </location>
</feature>
<reference evidence="3" key="1">
    <citation type="submission" date="2022-06" db="EMBL/GenBank/DDBJ databases">
        <authorList>
            <person name="Berger JAMES D."/>
            <person name="Berger JAMES D."/>
        </authorList>
    </citation>
    <scope>NUCLEOTIDE SEQUENCE [LARGE SCALE GENOMIC DNA]</scope>
</reference>
<dbReference type="InterPro" id="IPR011993">
    <property type="entry name" value="PH-like_dom_sf"/>
</dbReference>
<keyword evidence="3" id="KW-1185">Reference proteome</keyword>
<dbReference type="WBParaSite" id="TREG1_63430.1">
    <property type="protein sequence ID" value="TREG1_63430.1"/>
    <property type="gene ID" value="TREG1_63430"/>
</dbReference>
<dbReference type="InterPro" id="IPR054071">
    <property type="entry name" value="PH_NF1"/>
</dbReference>
<feature type="region of interest" description="Disordered" evidence="1">
    <location>
        <begin position="1126"/>
        <end position="1150"/>
    </location>
</feature>
<dbReference type="GO" id="GO:0000902">
    <property type="term" value="P:cell morphogenesis"/>
    <property type="evidence" value="ECO:0007669"/>
    <property type="project" value="InterPro"/>
</dbReference>
<feature type="region of interest" description="Disordered" evidence="1">
    <location>
        <begin position="1471"/>
        <end position="1496"/>
    </location>
</feature>
<feature type="compositionally biased region" description="Basic and acidic residues" evidence="1">
    <location>
        <begin position="587"/>
        <end position="603"/>
    </location>
</feature>
<accession>A0AA85K358</accession>
<dbReference type="Pfam" id="PF21877">
    <property type="entry name" value="PH_NF1"/>
    <property type="match status" value="1"/>
</dbReference>
<dbReference type="Gene3D" id="2.30.29.30">
    <property type="entry name" value="Pleckstrin-homology domain (PH domain)/Phosphotyrosine-binding domain (PTB)"/>
    <property type="match status" value="1"/>
</dbReference>
<evidence type="ECO:0000259" key="2">
    <source>
        <dbReference type="Pfam" id="PF21877"/>
    </source>
</evidence>
<dbReference type="InterPro" id="IPR039867">
    <property type="entry name" value="Furry/Tao3/Mor2"/>
</dbReference>
<evidence type="ECO:0000313" key="3">
    <source>
        <dbReference type="Proteomes" id="UP000050795"/>
    </source>
</evidence>
<feature type="domain" description="Neurofibromin PH" evidence="2">
    <location>
        <begin position="56"/>
        <end position="150"/>
    </location>
</feature>
<dbReference type="SUPFAM" id="SSF48371">
    <property type="entry name" value="ARM repeat"/>
    <property type="match status" value="1"/>
</dbReference>
<feature type="region of interest" description="Disordered" evidence="1">
    <location>
        <begin position="1543"/>
        <end position="1562"/>
    </location>
</feature>
<protein>
    <recommendedName>
        <fullName evidence="2">Neurofibromin PH domain-containing protein</fullName>
    </recommendedName>
</protein>
<dbReference type="PANTHER" id="PTHR12295">
    <property type="entry name" value="FURRY-RELATED"/>
    <property type="match status" value="1"/>
</dbReference>
<dbReference type="Proteomes" id="UP000050795">
    <property type="component" value="Unassembled WGS sequence"/>
</dbReference>
<evidence type="ECO:0000256" key="1">
    <source>
        <dbReference type="SAM" id="MobiDB-lite"/>
    </source>
</evidence>
<dbReference type="GO" id="GO:0030427">
    <property type="term" value="C:site of polarized growth"/>
    <property type="evidence" value="ECO:0007669"/>
    <property type="project" value="TreeGrafter"/>
</dbReference>
<sequence>MFTAKYSCIDVVGTLTRLIKGSRKLIFIDHPSRLNEYIEPDQQRLPAGTLVLEEDLRVFNGALKLSHKDTKVAIKVCTNAIQVTSTEKTKVLGHSVILNDVYYASEIEEVCLVDNNQFTLTILNDNGPLSFIHDACDSIVQAIIHIRTRWALSQPDTPAIHAKIRPRDVPGTLLNIALLNLGSSDPNLRSAAYNLLCALTQTFNLKIEGQLLETKGLCIPGNNTLFITEISNRLAQLEPHLTLEFLEECIQGFSRSSIEMKHLCLEYITPWLPNLTRFCRSDDAKRQKVNVIIDKLITLTIEEEQMYPSIQIKIWGKLGQVPQLLGLVLDNFIQRSVSCGLGSLQAEIMADTSVALAAANKQLVSKKVLSKLCRFIEKTCSAPTTLLEQHPLWPETAPLLRYLLMLSFNNCLDICTHLPRLFHIATLLVCTGPLSLRASVHGFVINVIHSLCTSSLAKQISEKTVHQLRQLLAEFTLPKFYEVFGIQHVKCAPISAFPHFRPGERSGLMASTAGPNNSSHVGAGGGVVGGSTALNIPPLTGSIGAIVSNLHHSQGSSSSISSNCSGGTCTSMSIDGGGGSGGVDLLSGKKDTSLRTSELKKPESNPANSHPVLIMIGDNCDEGSVCQRMTSSIETPQRTRQIINDSADNCGRNPYSQQQQQQQPQQQNPHQQQHTRTTDMFHVNSSSRMNSAYSDNYSFRFNQTPQYVPHIFNPYANIPAYLTAHNASQLSVPSIDGLDKPERLSLSSLEFLTDTLLEIMSLVIKEVPKFTHWLDQWTQLARKFAFQHNPALQPRAIIVLGCICKSFTDTDIKQLLCIMSRALASYANELNMEKDLRHRTMNTGQAELYLIEAIIICLTRLLPLLPPDSETHQPLFWIALGILQLDEVSLYAAGLALLEQNLLTLDQNGTFEHDSLSTIMMRCREQFILQYKQMDHAVGLSFRDSFHFALVGHLLKGFRHPDAKTVGRTIRVLNLLLSIVAKPINRDKYQVSHESIAYLTALLPVSEEVRKRCRLKFRIPGTLVGTGEQESQCPTSQPNTPSNTTTATTNTYTNTGSSTTNISSTTIHTTKHQSSFPSTIYSSNIDWVGSDESLIDSSSQQTNNQRGHNSSLSLIKALLPNPLIQSNLSQRNNRSRPELNTGNFSPANNLIPSGDFTHQLLLRPTLERQGIGITQETNQAHLTYQQLSKRQQGILCTTDSLRSRSIDECISGNVIATNTERYGTANSSQHNKDETVDNQVVVNGSEFDESGNQINQREQQLLPRNMPSEQKPPTGVLLDPSILTDEATQALTIAVLTTLVRYTTDENESRVLYEFLADASMVFPRVFPVIHSLLDSKINYVLTHCHDQKILSAVQSIIQNMISSGETSVQQLHYLQSIGFGGLWRFSGHFSKANQNADTAQLFVNFLEVLIDSHLPGEDLRTSYTPVIGLSNTGRAGNLSSDSSLSLSSVHGPMNEMSTANVAAGATVSHTTTTASNNNSNSSNVDPLTNGNDKDGPVSISPITLVNVPCGLVNNDHEERRSSLSTIGPVSKDQQDLESEYFNASRRRRSGSNVSGFEHIMQ</sequence>
<feature type="region of interest" description="Disordered" evidence="1">
    <location>
        <begin position="580"/>
        <end position="611"/>
    </location>
</feature>
<dbReference type="InterPro" id="IPR016024">
    <property type="entry name" value="ARM-type_fold"/>
</dbReference>
<reference evidence="4" key="2">
    <citation type="submission" date="2023-11" db="UniProtKB">
        <authorList>
            <consortium name="WormBaseParasite"/>
        </authorList>
    </citation>
    <scope>IDENTIFICATION</scope>
</reference>
<dbReference type="CDD" id="cd13313">
    <property type="entry name" value="PH_NF1"/>
    <property type="match status" value="1"/>
</dbReference>
<proteinExistence type="predicted"/>
<name>A0AA85K358_TRIRE</name>
<dbReference type="GO" id="GO:0005938">
    <property type="term" value="C:cell cortex"/>
    <property type="evidence" value="ECO:0007669"/>
    <property type="project" value="TreeGrafter"/>
</dbReference>
<feature type="compositionally biased region" description="Low complexity" evidence="1">
    <location>
        <begin position="1035"/>
        <end position="1075"/>
    </location>
</feature>
<organism evidence="3 4">
    <name type="scientific">Trichobilharzia regenti</name>
    <name type="common">Nasal bird schistosome</name>
    <dbReference type="NCBI Taxonomy" id="157069"/>
    <lineage>
        <taxon>Eukaryota</taxon>
        <taxon>Metazoa</taxon>
        <taxon>Spiralia</taxon>
        <taxon>Lophotrochozoa</taxon>
        <taxon>Platyhelminthes</taxon>
        <taxon>Trematoda</taxon>
        <taxon>Digenea</taxon>
        <taxon>Strigeidida</taxon>
        <taxon>Schistosomatoidea</taxon>
        <taxon>Schistosomatidae</taxon>
        <taxon>Trichobilharzia</taxon>
    </lineage>
</organism>
<feature type="region of interest" description="Disordered" evidence="1">
    <location>
        <begin position="1026"/>
        <end position="1076"/>
    </location>
</feature>
<feature type="compositionally biased region" description="Low complexity" evidence="1">
    <location>
        <begin position="657"/>
        <end position="674"/>
    </location>
</feature>
<evidence type="ECO:0000313" key="4">
    <source>
        <dbReference type="WBParaSite" id="TREG1_63430.1"/>
    </source>
</evidence>
<dbReference type="PANTHER" id="PTHR12295:SF30">
    <property type="entry name" value="PROTEIN FURRY"/>
    <property type="match status" value="1"/>
</dbReference>
<feature type="compositionally biased region" description="Low complexity" evidence="1">
    <location>
        <begin position="1471"/>
        <end position="1485"/>
    </location>
</feature>